<feature type="region of interest" description="Disordered" evidence="1">
    <location>
        <begin position="444"/>
        <end position="474"/>
    </location>
</feature>
<dbReference type="Gene3D" id="2.30.42.10">
    <property type="match status" value="2"/>
</dbReference>
<feature type="region of interest" description="Disordered" evidence="1">
    <location>
        <begin position="61"/>
        <end position="102"/>
    </location>
</feature>
<keyword evidence="3" id="KW-1185">Reference proteome</keyword>
<feature type="compositionally biased region" description="Basic and acidic residues" evidence="1">
    <location>
        <begin position="445"/>
        <end position="468"/>
    </location>
</feature>
<feature type="region of interest" description="Disordered" evidence="1">
    <location>
        <begin position="122"/>
        <end position="148"/>
    </location>
</feature>
<dbReference type="PANTHER" id="PTHR11324">
    <property type="entry name" value="IL16-RELATED"/>
    <property type="match status" value="1"/>
</dbReference>
<feature type="compositionally biased region" description="Basic residues" evidence="1">
    <location>
        <begin position="618"/>
        <end position="629"/>
    </location>
</feature>
<dbReference type="SUPFAM" id="SSF50156">
    <property type="entry name" value="PDZ domain-like"/>
    <property type="match status" value="2"/>
</dbReference>
<feature type="region of interest" description="Disordered" evidence="1">
    <location>
        <begin position="331"/>
        <end position="354"/>
    </location>
</feature>
<dbReference type="AlphaFoldDB" id="A0A6P8N6L2"/>
<accession>A0A6P8N6L2</accession>
<evidence type="ECO:0000313" key="4">
    <source>
        <dbReference type="RefSeq" id="XP_033310412.1"/>
    </source>
</evidence>
<reference evidence="4" key="1">
    <citation type="submission" date="2025-08" db="UniProtKB">
        <authorList>
            <consortium name="RefSeq"/>
        </authorList>
    </citation>
    <scope>IDENTIFICATION</scope>
    <source>
        <tissue evidence="4">Muscle</tissue>
    </source>
</reference>
<dbReference type="GeneID" id="117210997"/>
<dbReference type="PROSITE" id="PS50106">
    <property type="entry name" value="PDZ"/>
    <property type="match status" value="2"/>
</dbReference>
<protein>
    <submittedName>
        <fullName evidence="4">Uncharacterized protein LOC117210997 isoform X1</fullName>
    </submittedName>
</protein>
<dbReference type="CDD" id="cd06759">
    <property type="entry name" value="PDZ3_PDZD2-PDZ1_hPro-IL-16-like"/>
    <property type="match status" value="1"/>
</dbReference>
<gene>
    <name evidence="4" type="primary">LOC117210997</name>
</gene>
<evidence type="ECO:0000256" key="1">
    <source>
        <dbReference type="SAM" id="MobiDB-lite"/>
    </source>
</evidence>
<feature type="region of interest" description="Disordered" evidence="1">
    <location>
        <begin position="609"/>
        <end position="646"/>
    </location>
</feature>
<dbReference type="SMART" id="SM00228">
    <property type="entry name" value="PDZ"/>
    <property type="match status" value="2"/>
</dbReference>
<dbReference type="Proteomes" id="UP000515164">
    <property type="component" value="Unplaced"/>
</dbReference>
<dbReference type="KEGG" id="bbif:117210997"/>
<feature type="compositionally biased region" description="Basic and acidic residues" evidence="1">
    <location>
        <begin position="138"/>
        <end position="148"/>
    </location>
</feature>
<dbReference type="InterPro" id="IPR001478">
    <property type="entry name" value="PDZ"/>
</dbReference>
<sequence>MKSEKRTSWEQRKEMRWFRGHAEAPRLLSLSPLQADEDLDGASYHFHATSQYRDLSPVRWARRKSSSSESERNCYNVQTSKVTTERSPTKKNKKRIQQERRRVCEKRNPLLDRVKNARLSFFKDRDSDDEDQEEAEDPEKSQLRSMCELDQRGLTRNEFRRSVCESDLKEIIEEEKTQAKRKRRSKSQTRLPYRKQQEERFSFVGFRQSAGQKVGNLPKDVNQESAAQQNRKWRKSKEFFQDHQTPKRSMDHVLEGSTSRLEDPSFKDGTQFDSITPSSCLAAKFRAMQDRYLKSSTSKIIAKIYKKEGKDKERRRLRSFSYGTLPGLEELRTNPLYEEQDQDDNDSGILDNDSATSSLLDDRCSSSASGLLTALNDSSLNSPPQLPPRKPSSSIVDVERTSRLFSTLDIYCSRNEGRRCGRNASETNTLEDSPGQICQAANNELIDRQDRDGSKSPEEKDVIERLDGKGSLGSDNYQTSRLSVIRNRPYTTENIVVKLPRESSDQCLGIFIAKTAESSPGYLVAHVVPNGLADKEGTLRIGDEILIVNGKRLRGLSMVEARKILGSGNGPGDVDIVVSRYSAVDQSPKKLTESSVDYENVHMENGHGVIVENSPSTHFRKHQTKHHRDRKNECNRSTSSDKAIVSVDNGGSQSVSNFCTLPRRPRNTVSTFLTVVFQKGPGKKSLGFTIVGGSDSPKGSIGIFIKSVLPGGQAAEDGRLRAGDEILAVNGHVCHDLTHKKAVQLFRNIKTGPIALHLCRRVKNKELQTTKAKSCADLLLVDT</sequence>
<dbReference type="InterPro" id="IPR036034">
    <property type="entry name" value="PDZ_sf"/>
</dbReference>
<proteinExistence type="predicted"/>
<dbReference type="RefSeq" id="XP_033310412.1">
    <property type="nucleotide sequence ID" value="XM_033454521.1"/>
</dbReference>
<dbReference type="Pfam" id="PF00595">
    <property type="entry name" value="PDZ"/>
    <property type="match status" value="2"/>
</dbReference>
<dbReference type="CDD" id="cd00136">
    <property type="entry name" value="PDZ_canonical"/>
    <property type="match status" value="1"/>
</dbReference>
<organism evidence="3 4">
    <name type="scientific">Bombus bifarius</name>
    <dbReference type="NCBI Taxonomy" id="103933"/>
    <lineage>
        <taxon>Eukaryota</taxon>
        <taxon>Metazoa</taxon>
        <taxon>Ecdysozoa</taxon>
        <taxon>Arthropoda</taxon>
        <taxon>Hexapoda</taxon>
        <taxon>Insecta</taxon>
        <taxon>Pterygota</taxon>
        <taxon>Neoptera</taxon>
        <taxon>Endopterygota</taxon>
        <taxon>Hymenoptera</taxon>
        <taxon>Apocrita</taxon>
        <taxon>Aculeata</taxon>
        <taxon>Apoidea</taxon>
        <taxon>Anthophila</taxon>
        <taxon>Apidae</taxon>
        <taxon>Bombus</taxon>
        <taxon>Pyrobombus</taxon>
    </lineage>
</organism>
<dbReference type="PANTHER" id="PTHR11324:SF16">
    <property type="entry name" value="PDZ DOMAIN-CONTAINING PROTEIN 2"/>
    <property type="match status" value="1"/>
</dbReference>
<evidence type="ECO:0000313" key="3">
    <source>
        <dbReference type="Proteomes" id="UP000515164"/>
    </source>
</evidence>
<name>A0A6P8N6L2_9HYME</name>
<feature type="region of interest" description="Disordered" evidence="1">
    <location>
        <begin position="212"/>
        <end position="269"/>
    </location>
</feature>
<feature type="compositionally biased region" description="Acidic residues" evidence="1">
    <location>
        <begin position="127"/>
        <end position="137"/>
    </location>
</feature>
<feature type="domain" description="PDZ" evidence="2">
    <location>
        <begin position="496"/>
        <end position="565"/>
    </location>
</feature>
<feature type="domain" description="PDZ" evidence="2">
    <location>
        <begin position="674"/>
        <end position="748"/>
    </location>
</feature>
<feature type="compositionally biased region" description="Polar residues" evidence="1">
    <location>
        <begin position="73"/>
        <end position="82"/>
    </location>
</feature>
<evidence type="ECO:0000259" key="2">
    <source>
        <dbReference type="PROSITE" id="PS50106"/>
    </source>
</evidence>
<feature type="compositionally biased region" description="Basic and acidic residues" evidence="1">
    <location>
        <begin position="236"/>
        <end position="266"/>
    </location>
</feature>
<feature type="region of interest" description="Disordered" evidence="1">
    <location>
        <begin position="375"/>
        <end position="398"/>
    </location>
</feature>